<dbReference type="AlphaFoldDB" id="A0A8B6C3Z8"/>
<accession>A0A8B6C3Z8</accession>
<comment type="caution">
    <text evidence="1">The sequence shown here is derived from an EMBL/GenBank/DDBJ whole genome shotgun (WGS) entry which is preliminary data.</text>
</comment>
<gene>
    <name evidence="1" type="ORF">MGAL_10B066193</name>
</gene>
<keyword evidence="2" id="KW-1185">Reference proteome</keyword>
<organism evidence="1 2">
    <name type="scientific">Mytilus galloprovincialis</name>
    <name type="common">Mediterranean mussel</name>
    <dbReference type="NCBI Taxonomy" id="29158"/>
    <lineage>
        <taxon>Eukaryota</taxon>
        <taxon>Metazoa</taxon>
        <taxon>Spiralia</taxon>
        <taxon>Lophotrochozoa</taxon>
        <taxon>Mollusca</taxon>
        <taxon>Bivalvia</taxon>
        <taxon>Autobranchia</taxon>
        <taxon>Pteriomorphia</taxon>
        <taxon>Mytilida</taxon>
        <taxon>Mytiloidea</taxon>
        <taxon>Mytilidae</taxon>
        <taxon>Mytilinae</taxon>
        <taxon>Mytilus</taxon>
    </lineage>
</organism>
<dbReference type="EMBL" id="UYJE01001103">
    <property type="protein sequence ID" value="VDH99152.1"/>
    <property type="molecule type" value="Genomic_DNA"/>
</dbReference>
<name>A0A8B6C3Z8_MYTGA</name>
<protein>
    <submittedName>
        <fullName evidence="1">Uncharacterized protein</fullName>
    </submittedName>
</protein>
<evidence type="ECO:0000313" key="1">
    <source>
        <dbReference type="EMBL" id="VDH99152.1"/>
    </source>
</evidence>
<reference evidence="1" key="1">
    <citation type="submission" date="2018-11" db="EMBL/GenBank/DDBJ databases">
        <authorList>
            <person name="Alioto T."/>
            <person name="Alioto T."/>
        </authorList>
    </citation>
    <scope>NUCLEOTIDE SEQUENCE</scope>
</reference>
<dbReference type="Proteomes" id="UP000596742">
    <property type="component" value="Unassembled WGS sequence"/>
</dbReference>
<sequence>MSRSMVWESLTTSTNCTSLHPSASGIAIPAIDAYHGHLPVINVADSYFFKRTVRANNDVEEAEVVDYSVRVDDLEKITCSLKLRCKGIILNDEDIRGRRNGIITAS</sequence>
<evidence type="ECO:0000313" key="2">
    <source>
        <dbReference type="Proteomes" id="UP000596742"/>
    </source>
</evidence>
<proteinExistence type="predicted"/>